<sequence length="101" mass="12128">MESASNFAINTRRLICKKKLRFEDDSKFANRNRRRHTATDKKQETKIQGERKKREVLFREIEYVEATQKQCMYECRENSVEIVFNAAKDEEEGETCDDERE</sequence>
<keyword evidence="4" id="KW-1185">Reference proteome</keyword>
<evidence type="ECO:0000313" key="3">
    <source>
        <dbReference type="EnsemblMetazoa" id="CapteP200296"/>
    </source>
</evidence>
<feature type="compositionally biased region" description="Basic and acidic residues" evidence="1">
    <location>
        <begin position="37"/>
        <end position="48"/>
    </location>
</feature>
<dbReference type="HOGENOM" id="CLU_2298639_0_0_1"/>
<reference evidence="2 4" key="2">
    <citation type="journal article" date="2013" name="Nature">
        <title>Insights into bilaterian evolution from three spiralian genomes.</title>
        <authorList>
            <person name="Simakov O."/>
            <person name="Marletaz F."/>
            <person name="Cho S.J."/>
            <person name="Edsinger-Gonzales E."/>
            <person name="Havlak P."/>
            <person name="Hellsten U."/>
            <person name="Kuo D.H."/>
            <person name="Larsson T."/>
            <person name="Lv J."/>
            <person name="Arendt D."/>
            <person name="Savage R."/>
            <person name="Osoegawa K."/>
            <person name="de Jong P."/>
            <person name="Grimwood J."/>
            <person name="Chapman J.A."/>
            <person name="Shapiro H."/>
            <person name="Aerts A."/>
            <person name="Otillar R.P."/>
            <person name="Terry A.Y."/>
            <person name="Boore J.L."/>
            <person name="Grigoriev I.V."/>
            <person name="Lindberg D.R."/>
            <person name="Seaver E.C."/>
            <person name="Weisblat D.A."/>
            <person name="Putnam N.H."/>
            <person name="Rokhsar D.S."/>
        </authorList>
    </citation>
    <scope>NUCLEOTIDE SEQUENCE</scope>
    <source>
        <strain evidence="2 4">I ESC-2004</strain>
    </source>
</reference>
<accession>R7UCA7</accession>
<feature type="region of interest" description="Disordered" evidence="1">
    <location>
        <begin position="28"/>
        <end position="48"/>
    </location>
</feature>
<organism evidence="2">
    <name type="scientific">Capitella teleta</name>
    <name type="common">Polychaete worm</name>
    <dbReference type="NCBI Taxonomy" id="283909"/>
    <lineage>
        <taxon>Eukaryota</taxon>
        <taxon>Metazoa</taxon>
        <taxon>Spiralia</taxon>
        <taxon>Lophotrochozoa</taxon>
        <taxon>Annelida</taxon>
        <taxon>Polychaeta</taxon>
        <taxon>Sedentaria</taxon>
        <taxon>Scolecida</taxon>
        <taxon>Capitellidae</taxon>
        <taxon>Capitella</taxon>
    </lineage>
</organism>
<dbReference type="EMBL" id="KB302686">
    <property type="protein sequence ID" value="ELU03995.1"/>
    <property type="molecule type" value="Genomic_DNA"/>
</dbReference>
<reference evidence="3" key="3">
    <citation type="submission" date="2015-06" db="UniProtKB">
        <authorList>
            <consortium name="EnsemblMetazoa"/>
        </authorList>
    </citation>
    <scope>IDENTIFICATION</scope>
</reference>
<dbReference type="EnsemblMetazoa" id="CapteT200296">
    <property type="protein sequence ID" value="CapteP200296"/>
    <property type="gene ID" value="CapteG200296"/>
</dbReference>
<gene>
    <name evidence="2" type="ORF">CAPTEDRAFT_200296</name>
</gene>
<evidence type="ECO:0000256" key="1">
    <source>
        <dbReference type="SAM" id="MobiDB-lite"/>
    </source>
</evidence>
<dbReference type="Proteomes" id="UP000014760">
    <property type="component" value="Unassembled WGS sequence"/>
</dbReference>
<reference evidence="4" key="1">
    <citation type="submission" date="2012-12" db="EMBL/GenBank/DDBJ databases">
        <authorList>
            <person name="Hellsten U."/>
            <person name="Grimwood J."/>
            <person name="Chapman J.A."/>
            <person name="Shapiro H."/>
            <person name="Aerts A."/>
            <person name="Otillar R.P."/>
            <person name="Terry A.Y."/>
            <person name="Boore J.L."/>
            <person name="Simakov O."/>
            <person name="Marletaz F."/>
            <person name="Cho S.-J."/>
            <person name="Edsinger-Gonzales E."/>
            <person name="Havlak P."/>
            <person name="Kuo D.-H."/>
            <person name="Larsson T."/>
            <person name="Lv J."/>
            <person name="Arendt D."/>
            <person name="Savage R."/>
            <person name="Osoegawa K."/>
            <person name="de Jong P."/>
            <person name="Lindberg D.R."/>
            <person name="Seaver E.C."/>
            <person name="Weisblat D.A."/>
            <person name="Putnam N.H."/>
            <person name="Grigoriev I.V."/>
            <person name="Rokhsar D.S."/>
        </authorList>
    </citation>
    <scope>NUCLEOTIDE SEQUENCE</scope>
    <source>
        <strain evidence="4">I ESC-2004</strain>
    </source>
</reference>
<dbReference type="EMBL" id="AMQN01024215">
    <property type="status" value="NOT_ANNOTATED_CDS"/>
    <property type="molecule type" value="Genomic_DNA"/>
</dbReference>
<name>R7UCA7_CAPTE</name>
<proteinExistence type="predicted"/>
<evidence type="ECO:0000313" key="4">
    <source>
        <dbReference type="Proteomes" id="UP000014760"/>
    </source>
</evidence>
<protein>
    <submittedName>
        <fullName evidence="2 3">Uncharacterized protein</fullName>
    </submittedName>
</protein>
<dbReference type="AlphaFoldDB" id="R7UCA7"/>
<feature type="non-terminal residue" evidence="2">
    <location>
        <position position="101"/>
    </location>
</feature>
<evidence type="ECO:0000313" key="2">
    <source>
        <dbReference type="EMBL" id="ELU03995.1"/>
    </source>
</evidence>